<sequence length="171" mass="19061">MTISFATQRLRVVEVVGGLALSERSVLLVRVPEILTPSVVENLPPYFHGIASGELAEVWLDRMLLESRLLQVKTERDEIIGFLFAYVENESYAHIGYLLAEEYWGKGLASELVHGFIGEVAKTESWLKLIGGVDKSNVASAKLLKKLGFVEQSADESGVLFYEYTIPRLQS</sequence>
<dbReference type="Gene3D" id="3.40.630.30">
    <property type="match status" value="1"/>
</dbReference>
<gene>
    <name evidence="2" type="ORF">KDX31_04955</name>
</gene>
<dbReference type="PROSITE" id="PS51186">
    <property type="entry name" value="GNAT"/>
    <property type="match status" value="1"/>
</dbReference>
<dbReference type="Proteomes" id="UP001059950">
    <property type="component" value="Chromosome"/>
</dbReference>
<dbReference type="InterPro" id="IPR000182">
    <property type="entry name" value="GNAT_dom"/>
</dbReference>
<keyword evidence="3" id="KW-1185">Reference proteome</keyword>
<reference evidence="2" key="1">
    <citation type="submission" date="2021-04" db="EMBL/GenBank/DDBJ databases">
        <title>Oceanospirillales bacteria with DddD are important DMSP degraders in coastal seawater.</title>
        <authorList>
            <person name="Liu J."/>
        </authorList>
    </citation>
    <scope>NUCLEOTIDE SEQUENCE</scope>
    <source>
        <strain evidence="2">GY6</strain>
    </source>
</reference>
<protein>
    <submittedName>
        <fullName evidence="2">GNAT family N-acetyltransferase</fullName>
    </submittedName>
</protein>
<dbReference type="InterPro" id="IPR016181">
    <property type="entry name" value="Acyl_CoA_acyltransferase"/>
</dbReference>
<evidence type="ECO:0000313" key="3">
    <source>
        <dbReference type="Proteomes" id="UP001059950"/>
    </source>
</evidence>
<dbReference type="SUPFAM" id="SSF55729">
    <property type="entry name" value="Acyl-CoA N-acyltransferases (Nat)"/>
    <property type="match status" value="1"/>
</dbReference>
<evidence type="ECO:0000313" key="2">
    <source>
        <dbReference type="EMBL" id="UTW04359.1"/>
    </source>
</evidence>
<dbReference type="EMBL" id="CP073344">
    <property type="protein sequence ID" value="UTW04359.1"/>
    <property type="molecule type" value="Genomic_DNA"/>
</dbReference>
<dbReference type="PANTHER" id="PTHR43792:SF1">
    <property type="entry name" value="N-ACETYLTRANSFERASE DOMAIN-CONTAINING PROTEIN"/>
    <property type="match status" value="1"/>
</dbReference>
<proteinExistence type="predicted"/>
<dbReference type="PANTHER" id="PTHR43792">
    <property type="entry name" value="GNAT FAMILY, PUTATIVE (AFU_ORTHOLOGUE AFUA_3G00765)-RELATED-RELATED"/>
    <property type="match status" value="1"/>
</dbReference>
<organism evidence="2 3">
    <name type="scientific">Amphritea atlantica</name>
    <dbReference type="NCBI Taxonomy" id="355243"/>
    <lineage>
        <taxon>Bacteria</taxon>
        <taxon>Pseudomonadati</taxon>
        <taxon>Pseudomonadota</taxon>
        <taxon>Gammaproteobacteria</taxon>
        <taxon>Oceanospirillales</taxon>
        <taxon>Oceanospirillaceae</taxon>
        <taxon>Amphritea</taxon>
    </lineage>
</organism>
<evidence type="ECO:0000259" key="1">
    <source>
        <dbReference type="PROSITE" id="PS51186"/>
    </source>
</evidence>
<dbReference type="Pfam" id="PF13302">
    <property type="entry name" value="Acetyltransf_3"/>
    <property type="match status" value="1"/>
</dbReference>
<feature type="domain" description="N-acetyltransferase" evidence="1">
    <location>
        <begin position="26"/>
        <end position="167"/>
    </location>
</feature>
<dbReference type="InterPro" id="IPR051531">
    <property type="entry name" value="N-acetyltransferase"/>
</dbReference>
<name>A0ABY5GX69_9GAMM</name>
<accession>A0ABY5GX69</accession>